<reference evidence="1 2" key="1">
    <citation type="journal article" date="2018" name="J. Biol. Chem.">
        <title>Discovery of the actinoplanic acid pathway in Streptomyces rapamycinicus reveals a genetically conserved synergism with rapamycin.</title>
        <authorList>
            <person name="Mrak P."/>
            <person name="Krastel P."/>
            <person name="Pivk Lukancic P."/>
            <person name="Tao J."/>
            <person name="Pistorius D."/>
            <person name="Moore C.M."/>
        </authorList>
    </citation>
    <scope>NUCLEOTIDE SEQUENCE [LARGE SCALE GENOMIC DNA]</scope>
    <source>
        <strain evidence="1 2">NRRL 5491</strain>
    </source>
</reference>
<accession>A0A0A0NTL6</accession>
<evidence type="ECO:0000313" key="2">
    <source>
        <dbReference type="Proteomes" id="UP000281594"/>
    </source>
</evidence>
<comment type="caution">
    <text evidence="1">The sequence shown here is derived from an EMBL/GenBank/DDBJ whole genome shotgun (WGS) entry which is preliminary data.</text>
</comment>
<dbReference type="HOGENOM" id="CLU_2756230_0_0_11"/>
<dbReference type="KEGG" id="src:M271_33275"/>
<name>A0A0A0NTL6_STRRN</name>
<dbReference type="RefSeq" id="WP_020871549.1">
    <property type="nucleotide sequence ID" value="NC_022785.1"/>
</dbReference>
<gene>
    <name evidence="1" type="ORF">D3C57_110435</name>
</gene>
<protein>
    <submittedName>
        <fullName evidence="1">Uncharacterized protein</fullName>
    </submittedName>
</protein>
<proteinExistence type="predicted"/>
<dbReference type="EMBL" id="QYCY01000001">
    <property type="protein sequence ID" value="RLV78790.1"/>
    <property type="molecule type" value="Genomic_DNA"/>
</dbReference>
<sequence length="70" mass="7871">MADRQPDRDKRPKMTMRVYTMAHDGIRITRSAIVAVLAGEKNDASRGGRPRLALLLAECEPLNGSWPRPR</sequence>
<organism evidence="1 2">
    <name type="scientific">Streptomyces rapamycinicus (strain ATCC 29253 / DSM 41530 / NRRL 5491 / AYB-994)</name>
    <name type="common">Streptomyces hygroscopicus (strain ATCC 29253)</name>
    <dbReference type="NCBI Taxonomy" id="1343740"/>
    <lineage>
        <taxon>Bacteria</taxon>
        <taxon>Bacillati</taxon>
        <taxon>Actinomycetota</taxon>
        <taxon>Actinomycetes</taxon>
        <taxon>Kitasatosporales</taxon>
        <taxon>Streptomycetaceae</taxon>
        <taxon>Streptomyces</taxon>
        <taxon>Streptomyces violaceusniger group</taxon>
    </lineage>
</organism>
<dbReference type="AlphaFoldDB" id="A0A0A0NTL6"/>
<evidence type="ECO:0000313" key="1">
    <source>
        <dbReference type="EMBL" id="RLV78790.1"/>
    </source>
</evidence>
<dbReference type="Proteomes" id="UP000281594">
    <property type="component" value="Unassembled WGS sequence"/>
</dbReference>